<dbReference type="Gene3D" id="3.30.470.20">
    <property type="entry name" value="ATP-grasp fold, B domain"/>
    <property type="match status" value="1"/>
</dbReference>
<feature type="domain" description="ATP-grasp" evidence="3">
    <location>
        <begin position="292"/>
        <end position="483"/>
    </location>
</feature>
<name>A0A1B1YU56_9GAMM</name>
<evidence type="ECO:0000259" key="3">
    <source>
        <dbReference type="PROSITE" id="PS50975"/>
    </source>
</evidence>
<evidence type="ECO:0000256" key="2">
    <source>
        <dbReference type="PROSITE-ProRule" id="PRU00409"/>
    </source>
</evidence>
<dbReference type="GO" id="GO:0018169">
    <property type="term" value="F:ribosomal S6-glutamic acid ligase activity"/>
    <property type="evidence" value="ECO:0007669"/>
    <property type="project" value="TreeGrafter"/>
</dbReference>
<dbReference type="Pfam" id="PF14401">
    <property type="entry name" value="RLAN"/>
    <property type="match status" value="1"/>
</dbReference>
<dbReference type="InterPro" id="IPR011761">
    <property type="entry name" value="ATP-grasp"/>
</dbReference>
<evidence type="ECO:0000256" key="1">
    <source>
        <dbReference type="ARBA" id="ARBA00023211"/>
    </source>
</evidence>
<dbReference type="GO" id="GO:0005737">
    <property type="term" value="C:cytoplasm"/>
    <property type="evidence" value="ECO:0007669"/>
    <property type="project" value="TreeGrafter"/>
</dbReference>
<dbReference type="STRING" id="1810504.PG2T_08090"/>
<organism evidence="4 5">
    <name type="scientific">Immundisolibacter cernigliae</name>
    <dbReference type="NCBI Taxonomy" id="1810504"/>
    <lineage>
        <taxon>Bacteria</taxon>
        <taxon>Pseudomonadati</taxon>
        <taxon>Pseudomonadota</taxon>
        <taxon>Gammaproteobacteria</taxon>
        <taxon>Immundisolibacterales</taxon>
        <taxon>Immundisolibacteraceae</taxon>
        <taxon>Immundisolibacter</taxon>
    </lineage>
</organism>
<keyword evidence="1" id="KW-0464">Manganese</keyword>
<keyword evidence="2" id="KW-0547">Nucleotide-binding</keyword>
<reference evidence="5" key="1">
    <citation type="submission" date="2016-03" db="EMBL/GenBank/DDBJ databases">
        <title>Complete genome sequence of Solimmundus cernigliae, representing a novel lineage of polycyclic aromatic hydrocarbon degraders within the Gammaproteobacteria.</title>
        <authorList>
            <person name="Singleton D.R."/>
            <person name="Dickey A.N."/>
            <person name="Scholl E.H."/>
            <person name="Wright F.A."/>
            <person name="Aitken M.D."/>
        </authorList>
    </citation>
    <scope>NUCLEOTIDE SEQUENCE [LARGE SCALE GENOMIC DNA]</scope>
    <source>
        <strain evidence="5">TR3.2</strain>
    </source>
</reference>
<dbReference type="Gene3D" id="3.30.1490.20">
    <property type="entry name" value="ATP-grasp fold, A domain"/>
    <property type="match status" value="1"/>
</dbReference>
<keyword evidence="4" id="KW-0436">Ligase</keyword>
<dbReference type="GO" id="GO:0005524">
    <property type="term" value="F:ATP binding"/>
    <property type="evidence" value="ECO:0007669"/>
    <property type="project" value="UniProtKB-UniRule"/>
</dbReference>
<dbReference type="GO" id="GO:0009432">
    <property type="term" value="P:SOS response"/>
    <property type="evidence" value="ECO:0007669"/>
    <property type="project" value="TreeGrafter"/>
</dbReference>
<dbReference type="SUPFAM" id="SSF56059">
    <property type="entry name" value="Glutathione synthetase ATP-binding domain-like"/>
    <property type="match status" value="1"/>
</dbReference>
<dbReference type="InterPro" id="IPR025839">
    <property type="entry name" value="RLAN_dom"/>
</dbReference>
<keyword evidence="2" id="KW-0067">ATP-binding</keyword>
<proteinExistence type="predicted"/>
<dbReference type="RefSeq" id="WP_068804072.1">
    <property type="nucleotide sequence ID" value="NZ_CP014671.1"/>
</dbReference>
<dbReference type="PANTHER" id="PTHR21621:SF0">
    <property type="entry name" value="BETA-CITRYLGLUTAMATE SYNTHASE B-RELATED"/>
    <property type="match status" value="1"/>
</dbReference>
<dbReference type="EMBL" id="CP014671">
    <property type="protein sequence ID" value="ANX04143.1"/>
    <property type="molecule type" value="Genomic_DNA"/>
</dbReference>
<dbReference type="PANTHER" id="PTHR21621">
    <property type="entry name" value="RIBOSOMAL PROTEIN S6 MODIFICATION PROTEIN"/>
    <property type="match status" value="1"/>
</dbReference>
<dbReference type="InterPro" id="IPR013815">
    <property type="entry name" value="ATP_grasp_subdomain_1"/>
</dbReference>
<dbReference type="OrthoDB" id="9800957at2"/>
<sequence length="492" mass="56103">MSVHLIVVEHRRDWPAHFPPAMVVTVQDYLATPEYQKLRDVRVLNLCRGYRYLSLGYYCSLLAEARRHRVIPAMRAITDLSAKAIYSLGAEDLDAQVHRSLSRRIAREAGRSEFEMDIYFGRCADEALQDLAEEIFELFPCPLLRVQFEHDSKWRISAIRPLALGAIPAEQQGLFVASFEAYVSRRWRSPRVRESARYDIAILHNPAEKLPPTSARGLQRFIRAGKKLDLSVDLIERKDYGRLAEYDALFIRETTAIDHHTYRFAKRAQAEGMAVLDDPDSIVKCTNKVYLHELLSANRVPVPRTRVLQKGQLEGLALDAVTYPAVVKIPDGSFSRGVHKAENREQLEQYARELLRESDLILLQEFVYTEFDWRIGVLNRQPIYACQYFMSKHHWQIVKHGADGQVTEGNARTVAVEDAPPQVVKTALAAANLIGDGFYGVDIKQSGERVVVIEVNDNPNVDPGVEDAVLGDRLYELILEDLARRLDERRAR</sequence>
<dbReference type="InterPro" id="IPR013651">
    <property type="entry name" value="ATP-grasp_RimK-type"/>
</dbReference>
<dbReference type="Proteomes" id="UP000092952">
    <property type="component" value="Chromosome"/>
</dbReference>
<dbReference type="Pfam" id="PF08443">
    <property type="entry name" value="RimK"/>
    <property type="match status" value="1"/>
</dbReference>
<keyword evidence="5" id="KW-1185">Reference proteome</keyword>
<dbReference type="InParanoid" id="A0A1B1YU56"/>
<dbReference type="AlphaFoldDB" id="A0A1B1YU56"/>
<protein>
    <submittedName>
        <fullName evidence="4">Carboxylate--amine ligase</fullName>
    </submittedName>
</protein>
<gene>
    <name evidence="4" type="ORF">PG2T_08090</name>
</gene>
<accession>A0A1B1YU56</accession>
<evidence type="ECO:0000313" key="4">
    <source>
        <dbReference type="EMBL" id="ANX04143.1"/>
    </source>
</evidence>
<dbReference type="KEGG" id="gbi:PG2T_08090"/>
<dbReference type="PROSITE" id="PS50975">
    <property type="entry name" value="ATP_GRASP"/>
    <property type="match status" value="1"/>
</dbReference>
<dbReference type="GO" id="GO:0046872">
    <property type="term" value="F:metal ion binding"/>
    <property type="evidence" value="ECO:0007669"/>
    <property type="project" value="InterPro"/>
</dbReference>
<evidence type="ECO:0000313" key="5">
    <source>
        <dbReference type="Proteomes" id="UP000092952"/>
    </source>
</evidence>